<keyword evidence="2" id="KW-1185">Reference proteome</keyword>
<proteinExistence type="predicted"/>
<dbReference type="EMBL" id="NEWD01000038">
    <property type="protein sequence ID" value="OXM99492.1"/>
    <property type="molecule type" value="Genomic_DNA"/>
</dbReference>
<comment type="caution">
    <text evidence="1">The sequence shown here is derived from an EMBL/GenBank/DDBJ whole genome shotgun (WGS) entry which is preliminary data.</text>
</comment>
<dbReference type="InterPro" id="IPR046571">
    <property type="entry name" value="DUF6725"/>
</dbReference>
<name>A0A229VV41_9BIFI</name>
<accession>A0A229VV41</accession>
<protein>
    <submittedName>
        <fullName evidence="1">Uncharacterized protein</fullName>
    </submittedName>
</protein>
<dbReference type="Pfam" id="PF20486">
    <property type="entry name" value="DUF6725"/>
    <property type="match status" value="1"/>
</dbReference>
<sequence>MATDRCDANHIVDIDRRSAFDDIEPTITLETMILPKHIPTGARIVVRTLIGVDEHDGREKYRDYVGHVTGWDGRTLTMLRDESANGRRKAEIVSVDAASIVRLKPVPERPQFPVRRA</sequence>
<evidence type="ECO:0000313" key="1">
    <source>
        <dbReference type="EMBL" id="OXM99492.1"/>
    </source>
</evidence>
<dbReference type="AlphaFoldDB" id="A0A229VV41"/>
<organism evidence="1 2">
    <name type="scientific">Bifidobacterium vansinderenii</name>
    <dbReference type="NCBI Taxonomy" id="1984871"/>
    <lineage>
        <taxon>Bacteria</taxon>
        <taxon>Bacillati</taxon>
        <taxon>Actinomycetota</taxon>
        <taxon>Actinomycetes</taxon>
        <taxon>Bifidobacteriales</taxon>
        <taxon>Bifidobacteriaceae</taxon>
        <taxon>Bifidobacterium</taxon>
    </lineage>
</organism>
<reference evidence="1 2" key="1">
    <citation type="submission" date="2017-05" db="EMBL/GenBank/DDBJ databases">
        <title>Bifidobacterium vansinderenii sp. nov.</title>
        <authorList>
            <person name="Lugli G.A."/>
            <person name="Duranti S."/>
            <person name="Mangifesta M."/>
        </authorList>
    </citation>
    <scope>NUCLEOTIDE SEQUENCE [LARGE SCALE GENOMIC DNA]</scope>
    <source>
        <strain evidence="1 2">Tam10B</strain>
    </source>
</reference>
<gene>
    <name evidence="1" type="ORF">Tam10B_2239</name>
</gene>
<evidence type="ECO:0000313" key="2">
    <source>
        <dbReference type="Proteomes" id="UP000215433"/>
    </source>
</evidence>
<dbReference type="Proteomes" id="UP000215433">
    <property type="component" value="Unassembled WGS sequence"/>
</dbReference>